<gene>
    <name evidence="1" type="ORF">PVAP13_6NG293351</name>
</gene>
<name>A0A8T0R475_PANVG</name>
<organism evidence="1 2">
    <name type="scientific">Panicum virgatum</name>
    <name type="common">Blackwell switchgrass</name>
    <dbReference type="NCBI Taxonomy" id="38727"/>
    <lineage>
        <taxon>Eukaryota</taxon>
        <taxon>Viridiplantae</taxon>
        <taxon>Streptophyta</taxon>
        <taxon>Embryophyta</taxon>
        <taxon>Tracheophyta</taxon>
        <taxon>Spermatophyta</taxon>
        <taxon>Magnoliopsida</taxon>
        <taxon>Liliopsida</taxon>
        <taxon>Poales</taxon>
        <taxon>Poaceae</taxon>
        <taxon>PACMAD clade</taxon>
        <taxon>Panicoideae</taxon>
        <taxon>Panicodae</taxon>
        <taxon>Paniceae</taxon>
        <taxon>Panicinae</taxon>
        <taxon>Panicum</taxon>
        <taxon>Panicum sect. Hiantes</taxon>
    </lineage>
</organism>
<evidence type="ECO:0000313" key="2">
    <source>
        <dbReference type="Proteomes" id="UP000823388"/>
    </source>
</evidence>
<protein>
    <submittedName>
        <fullName evidence="1">Uncharacterized protein</fullName>
    </submittedName>
</protein>
<accession>A0A8T0R475</accession>
<dbReference type="Proteomes" id="UP000823388">
    <property type="component" value="Chromosome 6N"/>
</dbReference>
<sequence>MTEIIDKISAKGALHRVHFMGNQDYFFEVSVRDKGDVGMGSSTAGITGTYVSPYFLKEAVMATWSGELHGWRALADFTKPPLNGADWIPDPETKIIHRGRRKSRHIRNDMDAKEATGGEKYCLACACIRRGHSTGRL</sequence>
<proteinExistence type="predicted"/>
<evidence type="ECO:0000313" key="1">
    <source>
        <dbReference type="EMBL" id="KAG2580374.1"/>
    </source>
</evidence>
<comment type="caution">
    <text evidence="1">The sequence shown here is derived from an EMBL/GenBank/DDBJ whole genome shotgun (WGS) entry which is preliminary data.</text>
</comment>
<reference evidence="1" key="1">
    <citation type="submission" date="2020-05" db="EMBL/GenBank/DDBJ databases">
        <title>WGS assembly of Panicum virgatum.</title>
        <authorList>
            <person name="Lovell J.T."/>
            <person name="Jenkins J."/>
            <person name="Shu S."/>
            <person name="Juenger T.E."/>
            <person name="Schmutz J."/>
        </authorList>
    </citation>
    <scope>NUCLEOTIDE SEQUENCE</scope>
    <source>
        <strain evidence="1">AP13</strain>
    </source>
</reference>
<dbReference type="EMBL" id="CM029048">
    <property type="protein sequence ID" value="KAG2580374.1"/>
    <property type="molecule type" value="Genomic_DNA"/>
</dbReference>
<dbReference type="AlphaFoldDB" id="A0A8T0R475"/>
<keyword evidence="2" id="KW-1185">Reference proteome</keyword>